<dbReference type="InterPro" id="IPR051534">
    <property type="entry name" value="CBASS_pafABC_assoc_protein"/>
</dbReference>
<organism evidence="7 8">
    <name type="scientific">Microlunatus sagamiharensis</name>
    <dbReference type="NCBI Taxonomy" id="546874"/>
    <lineage>
        <taxon>Bacteria</taxon>
        <taxon>Bacillati</taxon>
        <taxon>Actinomycetota</taxon>
        <taxon>Actinomycetes</taxon>
        <taxon>Propionibacteriales</taxon>
        <taxon>Propionibacteriaceae</taxon>
        <taxon>Microlunatus</taxon>
    </lineage>
</organism>
<feature type="domain" description="PafC HTH" evidence="5">
    <location>
        <begin position="6"/>
        <end position="122"/>
    </location>
</feature>
<dbReference type="EMBL" id="LT629799">
    <property type="protein sequence ID" value="SDU85464.1"/>
    <property type="molecule type" value="Genomic_DNA"/>
</dbReference>
<dbReference type="OrthoDB" id="5174471at2"/>
<dbReference type="PANTHER" id="PTHR34580:SF1">
    <property type="entry name" value="PROTEIN PAFC"/>
    <property type="match status" value="1"/>
</dbReference>
<dbReference type="Proteomes" id="UP000198825">
    <property type="component" value="Chromosome I"/>
</dbReference>
<dbReference type="PANTHER" id="PTHR34580">
    <property type="match status" value="1"/>
</dbReference>
<sequence length="320" mass="33969">MTSQAQVRRLLSLVPYLREHDGAAVADVAAAFGVSPKTLRADLNVLWMCGMPGLSPGDLIDIDMDAVDGEGVIHLSNADYLTRPLRLTADEALALVLALRTLREIAGPDQRAATDRALAKLEGAAQATPTGSASVAVTSATEDVRATLADALQRGRRLDLTYDTATRDETTQRSVDPLRLFVLDGFGYLEAWCYRAEGLRTFRLDRIADAAVTDVAVEKHDVELADLSAGWFAGLADAPVVTLELAREAAWVAEYYPTETTAPGPDGGVVATFRVTDPAWLRHLLLRLGGSARVLSPSGAGDAAAEAAQEALAAYESVGL</sequence>
<dbReference type="InterPro" id="IPR043839">
    <property type="entry name" value="PafC_HTH"/>
</dbReference>
<dbReference type="GO" id="GO:0003700">
    <property type="term" value="F:DNA-binding transcription factor activity"/>
    <property type="evidence" value="ECO:0007669"/>
    <property type="project" value="InterPro"/>
</dbReference>
<proteinExistence type="predicted"/>
<dbReference type="InterPro" id="IPR057727">
    <property type="entry name" value="WCX_dom"/>
</dbReference>
<keyword evidence="7" id="KW-0647">Proteasome</keyword>
<dbReference type="InterPro" id="IPR026881">
    <property type="entry name" value="WYL_dom"/>
</dbReference>
<gene>
    <name evidence="7" type="ORF">SAMN04488544_1001</name>
</gene>
<evidence type="ECO:0000259" key="6">
    <source>
        <dbReference type="Pfam" id="PF25583"/>
    </source>
</evidence>
<dbReference type="RefSeq" id="WP_091073498.1">
    <property type="nucleotide sequence ID" value="NZ_LT629799.1"/>
</dbReference>
<evidence type="ECO:0000256" key="1">
    <source>
        <dbReference type="ARBA" id="ARBA00023015"/>
    </source>
</evidence>
<feature type="domain" description="WYL" evidence="4">
    <location>
        <begin position="146"/>
        <end position="211"/>
    </location>
</feature>
<dbReference type="InterPro" id="IPR018356">
    <property type="entry name" value="Tscrpt_reg_HTH_DeoR_CS"/>
</dbReference>
<evidence type="ECO:0000256" key="3">
    <source>
        <dbReference type="ARBA" id="ARBA00023163"/>
    </source>
</evidence>
<evidence type="ECO:0000256" key="2">
    <source>
        <dbReference type="ARBA" id="ARBA00023125"/>
    </source>
</evidence>
<dbReference type="AlphaFoldDB" id="A0A1H2LX71"/>
<keyword evidence="2" id="KW-0238">DNA-binding</keyword>
<dbReference type="Pfam" id="PF13280">
    <property type="entry name" value="WYL"/>
    <property type="match status" value="1"/>
</dbReference>
<dbReference type="Pfam" id="PF25583">
    <property type="entry name" value="WCX"/>
    <property type="match status" value="1"/>
</dbReference>
<dbReference type="GO" id="GO:0000502">
    <property type="term" value="C:proteasome complex"/>
    <property type="evidence" value="ECO:0007669"/>
    <property type="project" value="UniProtKB-KW"/>
</dbReference>
<reference evidence="8" key="1">
    <citation type="submission" date="2016-10" db="EMBL/GenBank/DDBJ databases">
        <authorList>
            <person name="Varghese N."/>
            <person name="Submissions S."/>
        </authorList>
    </citation>
    <scope>NUCLEOTIDE SEQUENCE [LARGE SCALE GENOMIC DNA]</scope>
    <source>
        <strain evidence="8">DSM 21743</strain>
    </source>
</reference>
<evidence type="ECO:0000259" key="5">
    <source>
        <dbReference type="Pfam" id="PF19187"/>
    </source>
</evidence>
<dbReference type="GO" id="GO:0003677">
    <property type="term" value="F:DNA binding"/>
    <property type="evidence" value="ECO:0007669"/>
    <property type="project" value="UniProtKB-KW"/>
</dbReference>
<accession>A0A1H2LX71</accession>
<keyword evidence="1" id="KW-0805">Transcription regulation</keyword>
<evidence type="ECO:0000259" key="4">
    <source>
        <dbReference type="Pfam" id="PF13280"/>
    </source>
</evidence>
<dbReference type="InterPro" id="IPR028349">
    <property type="entry name" value="PafC-like"/>
</dbReference>
<feature type="domain" description="WCX" evidence="6">
    <location>
        <begin position="240"/>
        <end position="312"/>
    </location>
</feature>
<protein>
    <submittedName>
        <fullName evidence="7">Proteasome accessory factor C</fullName>
    </submittedName>
</protein>
<dbReference type="Pfam" id="PF19187">
    <property type="entry name" value="HTH_PafC"/>
    <property type="match status" value="1"/>
</dbReference>
<dbReference type="STRING" id="546874.SAMN04488544_1001"/>
<keyword evidence="8" id="KW-1185">Reference proteome</keyword>
<dbReference type="PROSITE" id="PS00894">
    <property type="entry name" value="HTH_DEOR_1"/>
    <property type="match status" value="1"/>
</dbReference>
<evidence type="ECO:0000313" key="7">
    <source>
        <dbReference type="EMBL" id="SDU85464.1"/>
    </source>
</evidence>
<dbReference type="PROSITE" id="PS52050">
    <property type="entry name" value="WYL"/>
    <property type="match status" value="1"/>
</dbReference>
<evidence type="ECO:0000313" key="8">
    <source>
        <dbReference type="Proteomes" id="UP000198825"/>
    </source>
</evidence>
<name>A0A1H2LX71_9ACTN</name>
<dbReference type="PIRSF" id="PIRSF016838">
    <property type="entry name" value="PafC"/>
    <property type="match status" value="1"/>
</dbReference>
<keyword evidence="3" id="KW-0804">Transcription</keyword>